<dbReference type="Pfam" id="PF12784">
    <property type="entry name" value="PDDEXK_2"/>
    <property type="match status" value="1"/>
</dbReference>
<evidence type="ECO:0000313" key="1">
    <source>
        <dbReference type="EMBL" id="AOZ96072.1"/>
    </source>
</evidence>
<dbReference type="AlphaFoldDB" id="A0A1D9P0N4"/>
<proteinExistence type="predicted"/>
<sequence length="203" mass="23194">MSNATEALDINAIDENGRIFDVEIQRADKGAVAERARFNSSIIDANQLKKKQTYTDLKENFVIFFTENDILGGNLPIYHVERVIQETGKLFNDGEHIIYVNGAYRADTPLGKLVHDFNCTEAKDMFYKELAERVRYFKETEKGVEAMCKTMEVMRNEAAVQASIQTAKSFGVTNEKIVEHLLSTYNYLSEDEAIRLVEDFNED</sequence>
<gene>
    <name evidence="1" type="ORF">bhn_I1038</name>
</gene>
<evidence type="ECO:0000313" key="2">
    <source>
        <dbReference type="Proteomes" id="UP000179284"/>
    </source>
</evidence>
<accession>A0A1D9P0N4</accession>
<keyword evidence="2" id="KW-1185">Reference proteome</keyword>
<reference evidence="2" key="1">
    <citation type="submission" date="2016-10" db="EMBL/GenBank/DDBJ databases">
        <title>The complete genome sequence of the rumen bacterium Butyrivibrio hungatei MB2003.</title>
        <authorList>
            <person name="Palevich N."/>
            <person name="Kelly W.J."/>
            <person name="Leahy S.C."/>
            <person name="Altermann E."/>
            <person name="Rakonjac J."/>
            <person name="Attwood G.T."/>
        </authorList>
    </citation>
    <scope>NUCLEOTIDE SEQUENCE [LARGE SCALE GENOMIC DNA]</scope>
    <source>
        <strain evidence="2">MB2003</strain>
    </source>
</reference>
<dbReference type="Proteomes" id="UP000179284">
    <property type="component" value="Chromosome I"/>
</dbReference>
<name>A0A1D9P0N4_9FIRM</name>
<protein>
    <submittedName>
        <fullName evidence="1">PD-(D/E)XK nuclease family transposase</fullName>
    </submittedName>
</protein>
<dbReference type="KEGG" id="bhu:bhn_I1038"/>
<organism evidence="1 2">
    <name type="scientific">Butyrivibrio hungatei</name>
    <dbReference type="NCBI Taxonomy" id="185008"/>
    <lineage>
        <taxon>Bacteria</taxon>
        <taxon>Bacillati</taxon>
        <taxon>Bacillota</taxon>
        <taxon>Clostridia</taxon>
        <taxon>Lachnospirales</taxon>
        <taxon>Lachnospiraceae</taxon>
        <taxon>Butyrivibrio</taxon>
    </lineage>
</organism>
<dbReference type="EMBL" id="CP017831">
    <property type="protein sequence ID" value="AOZ96072.1"/>
    <property type="molecule type" value="Genomic_DNA"/>
</dbReference>